<dbReference type="UniPathway" id="UPA00060">
    <property type="reaction ID" value="UER00139"/>
</dbReference>
<dbReference type="InterPro" id="IPR029056">
    <property type="entry name" value="Ribokinase-like"/>
</dbReference>
<keyword evidence="13" id="KW-1185">Reference proteome</keyword>
<dbReference type="CDD" id="cd01170">
    <property type="entry name" value="THZ_kinase"/>
    <property type="match status" value="1"/>
</dbReference>
<feature type="binding site" evidence="11">
    <location>
        <position position="38"/>
    </location>
    <ligand>
        <name>substrate</name>
    </ligand>
</feature>
<keyword evidence="8 11" id="KW-0067">ATP-binding</keyword>
<dbReference type="PIRSF" id="PIRSF000513">
    <property type="entry name" value="Thz_kinase"/>
    <property type="match status" value="1"/>
</dbReference>
<dbReference type="InterPro" id="IPR000417">
    <property type="entry name" value="Hyethyz_kinase"/>
</dbReference>
<dbReference type="OrthoDB" id="9778146at2"/>
<evidence type="ECO:0000256" key="5">
    <source>
        <dbReference type="ARBA" id="ARBA00022723"/>
    </source>
</evidence>
<evidence type="ECO:0000313" key="12">
    <source>
        <dbReference type="EMBL" id="OCS85208.1"/>
    </source>
</evidence>
<evidence type="ECO:0000256" key="8">
    <source>
        <dbReference type="ARBA" id="ARBA00022840"/>
    </source>
</evidence>
<dbReference type="GO" id="GO:0009228">
    <property type="term" value="P:thiamine biosynthetic process"/>
    <property type="evidence" value="ECO:0007669"/>
    <property type="project" value="UniProtKB-KW"/>
</dbReference>
<accession>A0A1C0YDF2</accession>
<dbReference type="GO" id="GO:0009229">
    <property type="term" value="P:thiamine diphosphate biosynthetic process"/>
    <property type="evidence" value="ECO:0007669"/>
    <property type="project" value="UniProtKB-UniRule"/>
</dbReference>
<keyword evidence="6 11" id="KW-0547">Nucleotide-binding</keyword>
<gene>
    <name evidence="11" type="primary">thiM</name>
    <name evidence="12" type="ORF">A6M13_13775</name>
</gene>
<dbReference type="HAMAP" id="MF_00228">
    <property type="entry name" value="Thz_kinase"/>
    <property type="match status" value="1"/>
</dbReference>
<reference evidence="12 13" key="1">
    <citation type="submission" date="2016-07" db="EMBL/GenBank/DDBJ databases">
        <title>Caryophanon tenue genome sequencing.</title>
        <authorList>
            <person name="Verma A."/>
            <person name="Pal Y."/>
            <person name="Krishnamurthi S."/>
        </authorList>
    </citation>
    <scope>NUCLEOTIDE SEQUENCE [LARGE SCALE GENOMIC DNA]</scope>
    <source>
        <strain evidence="12 13">DSM 14152</strain>
    </source>
</reference>
<feature type="binding site" evidence="11">
    <location>
        <position position="187"/>
    </location>
    <ligand>
        <name>substrate</name>
    </ligand>
</feature>
<dbReference type="AlphaFoldDB" id="A0A1C0YDF2"/>
<evidence type="ECO:0000256" key="9">
    <source>
        <dbReference type="ARBA" id="ARBA00022842"/>
    </source>
</evidence>
<keyword evidence="7 11" id="KW-0418">Kinase</keyword>
<evidence type="ECO:0000256" key="7">
    <source>
        <dbReference type="ARBA" id="ARBA00022777"/>
    </source>
</evidence>
<dbReference type="EMBL" id="MASJ01000015">
    <property type="protein sequence ID" value="OCS85208.1"/>
    <property type="molecule type" value="Genomic_DNA"/>
</dbReference>
<feature type="binding site" evidence="11">
    <location>
        <position position="114"/>
    </location>
    <ligand>
        <name>ATP</name>
        <dbReference type="ChEBI" id="CHEBI:30616"/>
    </ligand>
</feature>
<dbReference type="SUPFAM" id="SSF53613">
    <property type="entry name" value="Ribokinase-like"/>
    <property type="match status" value="1"/>
</dbReference>
<evidence type="ECO:0000313" key="13">
    <source>
        <dbReference type="Proteomes" id="UP000093199"/>
    </source>
</evidence>
<comment type="caution">
    <text evidence="12">The sequence shown here is derived from an EMBL/GenBank/DDBJ whole genome shotgun (WGS) entry which is preliminary data.</text>
</comment>
<keyword evidence="4 11" id="KW-0808">Transferase</keyword>
<sequence>MSLQAIYKKQPLVHCITNYVVANFTANGLLAIGASPVMADAVEEAADMAKVSDALLINIGTLRPHTVEAMVRAGQSANAHHVPVVLDPVGVGATAYRLETVRDLLAQIQFQAIRCNAGELAMIANVPWQAKGVDSGSGDMDIAAVAQDVAKKYECLVIVTGEVDVVTDGVQVAHISGGAEMITRVTGSGCLLSAICAATLSVPGEPLSNIVATLQDYKHVAALADATHGTFQHNFFNALQQQAEVLV</sequence>
<comment type="cofactor">
    <cofactor evidence="2 11">
        <name>Mg(2+)</name>
        <dbReference type="ChEBI" id="CHEBI:18420"/>
    </cofactor>
</comment>
<evidence type="ECO:0000256" key="6">
    <source>
        <dbReference type="ARBA" id="ARBA00022741"/>
    </source>
</evidence>
<dbReference type="NCBIfam" id="TIGR00694">
    <property type="entry name" value="thiM"/>
    <property type="match status" value="1"/>
</dbReference>
<evidence type="ECO:0000256" key="2">
    <source>
        <dbReference type="ARBA" id="ARBA00001946"/>
    </source>
</evidence>
<comment type="function">
    <text evidence="11">Catalyzes the phosphorylation of the hydroxyl group of 4-methyl-5-beta-hydroxyethylthiazole (THZ).</text>
</comment>
<proteinExistence type="inferred from homology"/>
<comment type="pathway">
    <text evidence="3 11">Cofactor biosynthesis; thiamine diphosphate biosynthesis; 4-methyl-5-(2-phosphoethyl)-thiazole from 5-(2-hydroxyethyl)-4-methylthiazole: step 1/1.</text>
</comment>
<dbReference type="Proteomes" id="UP000093199">
    <property type="component" value="Unassembled WGS sequence"/>
</dbReference>
<keyword evidence="10 11" id="KW-0784">Thiamine biosynthesis</keyword>
<dbReference type="RefSeq" id="WP_066545114.1">
    <property type="nucleotide sequence ID" value="NZ_MASJ01000015.1"/>
</dbReference>
<evidence type="ECO:0000256" key="4">
    <source>
        <dbReference type="ARBA" id="ARBA00022679"/>
    </source>
</evidence>
<evidence type="ECO:0000256" key="11">
    <source>
        <dbReference type="HAMAP-Rule" id="MF_00228"/>
    </source>
</evidence>
<comment type="catalytic activity">
    <reaction evidence="1 11">
        <text>5-(2-hydroxyethyl)-4-methylthiazole + ATP = 4-methyl-5-(2-phosphooxyethyl)-thiazole + ADP + H(+)</text>
        <dbReference type="Rhea" id="RHEA:24212"/>
        <dbReference type="ChEBI" id="CHEBI:15378"/>
        <dbReference type="ChEBI" id="CHEBI:17957"/>
        <dbReference type="ChEBI" id="CHEBI:30616"/>
        <dbReference type="ChEBI" id="CHEBI:58296"/>
        <dbReference type="ChEBI" id="CHEBI:456216"/>
        <dbReference type="EC" id="2.7.1.50"/>
    </reaction>
</comment>
<dbReference type="Pfam" id="PF02110">
    <property type="entry name" value="HK"/>
    <property type="match status" value="1"/>
</dbReference>
<dbReference type="EC" id="2.7.1.50" evidence="11"/>
<dbReference type="PRINTS" id="PR01099">
    <property type="entry name" value="HYETHTZKNASE"/>
</dbReference>
<dbReference type="GO" id="GO:0005524">
    <property type="term" value="F:ATP binding"/>
    <property type="evidence" value="ECO:0007669"/>
    <property type="project" value="UniProtKB-UniRule"/>
</dbReference>
<organism evidence="12 13">
    <name type="scientific">Caryophanon tenue</name>
    <dbReference type="NCBI Taxonomy" id="33978"/>
    <lineage>
        <taxon>Bacteria</taxon>
        <taxon>Bacillati</taxon>
        <taxon>Bacillota</taxon>
        <taxon>Bacilli</taxon>
        <taxon>Bacillales</taxon>
        <taxon>Caryophanaceae</taxon>
        <taxon>Caryophanon</taxon>
    </lineage>
</organism>
<name>A0A1C0YDF2_9BACL</name>
<evidence type="ECO:0000256" key="1">
    <source>
        <dbReference type="ARBA" id="ARBA00001771"/>
    </source>
</evidence>
<keyword evidence="5 11" id="KW-0479">Metal-binding</keyword>
<feature type="binding site" evidence="11">
    <location>
        <position position="160"/>
    </location>
    <ligand>
        <name>ATP</name>
        <dbReference type="ChEBI" id="CHEBI:30616"/>
    </ligand>
</feature>
<evidence type="ECO:0000256" key="10">
    <source>
        <dbReference type="ARBA" id="ARBA00022977"/>
    </source>
</evidence>
<dbReference type="Gene3D" id="3.40.1190.20">
    <property type="match status" value="1"/>
</dbReference>
<comment type="similarity">
    <text evidence="11">Belongs to the Thz kinase family.</text>
</comment>
<evidence type="ECO:0000256" key="3">
    <source>
        <dbReference type="ARBA" id="ARBA00004868"/>
    </source>
</evidence>
<dbReference type="GO" id="GO:0004417">
    <property type="term" value="F:hydroxyethylthiazole kinase activity"/>
    <property type="evidence" value="ECO:0007669"/>
    <property type="project" value="UniProtKB-UniRule"/>
</dbReference>
<protein>
    <recommendedName>
        <fullName evidence="11">Hydroxyethylthiazole kinase</fullName>
        <ecNumber evidence="11">2.7.1.50</ecNumber>
    </recommendedName>
    <alternativeName>
        <fullName evidence="11">4-methyl-5-beta-hydroxyethylthiazole kinase</fullName>
        <shortName evidence="11">TH kinase</shortName>
        <shortName evidence="11">Thz kinase</shortName>
    </alternativeName>
</protein>
<dbReference type="GO" id="GO:0000287">
    <property type="term" value="F:magnesium ion binding"/>
    <property type="evidence" value="ECO:0007669"/>
    <property type="project" value="UniProtKB-UniRule"/>
</dbReference>
<dbReference type="STRING" id="33978.A6M13_13775"/>
<dbReference type="NCBIfam" id="NF006830">
    <property type="entry name" value="PRK09355.1"/>
    <property type="match status" value="1"/>
</dbReference>
<keyword evidence="9 11" id="KW-0460">Magnesium</keyword>